<dbReference type="Gene3D" id="3.30.470.20">
    <property type="entry name" value="ATP-grasp fold, B domain"/>
    <property type="match status" value="1"/>
</dbReference>
<feature type="region of interest" description="Disordered" evidence="4">
    <location>
        <begin position="1062"/>
        <end position="1107"/>
    </location>
</feature>
<dbReference type="PANTHER" id="PTHR12241">
    <property type="entry name" value="TUBULIN POLYGLUTAMYLASE"/>
    <property type="match status" value="1"/>
</dbReference>
<evidence type="ECO:0000256" key="2">
    <source>
        <dbReference type="ARBA" id="ARBA00022741"/>
    </source>
</evidence>
<accession>A0A0X3P3D0</accession>
<dbReference type="EMBL" id="GEEE01016764">
    <property type="protein sequence ID" value="JAP46461.1"/>
    <property type="molecule type" value="Transcribed_RNA"/>
</dbReference>
<reference evidence="5" key="1">
    <citation type="submission" date="2016-01" db="EMBL/GenBank/DDBJ databases">
        <title>Reference transcriptome for the parasite Schistocephalus solidus: insights into the molecular evolution of parasitism.</title>
        <authorList>
            <person name="Hebert F.O."/>
            <person name="Grambauer S."/>
            <person name="Barber I."/>
            <person name="Landry C.R."/>
            <person name="Aubin-Horth N."/>
        </authorList>
    </citation>
    <scope>NUCLEOTIDE SEQUENCE</scope>
</reference>
<feature type="compositionally biased region" description="Polar residues" evidence="4">
    <location>
        <begin position="55"/>
        <end position="84"/>
    </location>
</feature>
<dbReference type="GO" id="GO:0005524">
    <property type="term" value="F:ATP binding"/>
    <property type="evidence" value="ECO:0007669"/>
    <property type="project" value="UniProtKB-KW"/>
</dbReference>
<proteinExistence type="predicted"/>
<evidence type="ECO:0000256" key="1">
    <source>
        <dbReference type="ARBA" id="ARBA00022598"/>
    </source>
</evidence>
<protein>
    <submittedName>
        <fullName evidence="5">Tubulin polyglutamylase TTLL4</fullName>
    </submittedName>
</protein>
<dbReference type="GO" id="GO:0036064">
    <property type="term" value="C:ciliary basal body"/>
    <property type="evidence" value="ECO:0007669"/>
    <property type="project" value="TreeGrafter"/>
</dbReference>
<dbReference type="GO" id="GO:0070740">
    <property type="term" value="F:tubulin-glutamic acid ligase activity"/>
    <property type="evidence" value="ECO:0007669"/>
    <property type="project" value="TreeGrafter"/>
</dbReference>
<dbReference type="GO" id="GO:0000226">
    <property type="term" value="P:microtubule cytoskeleton organization"/>
    <property type="evidence" value="ECO:0007669"/>
    <property type="project" value="TreeGrafter"/>
</dbReference>
<dbReference type="EMBL" id="GEEE01008741">
    <property type="protein sequence ID" value="JAP54484.1"/>
    <property type="molecule type" value="Transcribed_RNA"/>
</dbReference>
<feature type="compositionally biased region" description="Acidic residues" evidence="4">
    <location>
        <begin position="219"/>
        <end position="242"/>
    </location>
</feature>
<feature type="compositionally biased region" description="Polar residues" evidence="4">
    <location>
        <begin position="943"/>
        <end position="961"/>
    </location>
</feature>
<dbReference type="GO" id="GO:0015631">
    <property type="term" value="F:tubulin binding"/>
    <property type="evidence" value="ECO:0007669"/>
    <property type="project" value="TreeGrafter"/>
</dbReference>
<keyword evidence="3" id="KW-0067">ATP-binding</keyword>
<feature type="region of interest" description="Disordered" evidence="4">
    <location>
        <begin position="908"/>
        <end position="999"/>
    </location>
</feature>
<dbReference type="SUPFAM" id="SSF56059">
    <property type="entry name" value="Glutathione synthetase ATP-binding domain-like"/>
    <property type="match status" value="1"/>
</dbReference>
<dbReference type="PROSITE" id="PS51221">
    <property type="entry name" value="TTL"/>
    <property type="match status" value="1"/>
</dbReference>
<evidence type="ECO:0000256" key="3">
    <source>
        <dbReference type="ARBA" id="ARBA00022840"/>
    </source>
</evidence>
<name>A0A0X3P3D0_SCHSO</name>
<feature type="compositionally biased region" description="Polar residues" evidence="4">
    <location>
        <begin position="157"/>
        <end position="171"/>
    </location>
</feature>
<dbReference type="Pfam" id="PF03133">
    <property type="entry name" value="TTL"/>
    <property type="match status" value="1"/>
</dbReference>
<evidence type="ECO:0000313" key="5">
    <source>
        <dbReference type="EMBL" id="JAP46461.1"/>
    </source>
</evidence>
<evidence type="ECO:0000256" key="4">
    <source>
        <dbReference type="SAM" id="MobiDB-lite"/>
    </source>
</evidence>
<feature type="compositionally biased region" description="Basic residues" evidence="4">
    <location>
        <begin position="927"/>
        <end position="942"/>
    </location>
</feature>
<organism evidence="5">
    <name type="scientific">Schistocephalus solidus</name>
    <name type="common">Tapeworm</name>
    <dbReference type="NCBI Taxonomy" id="70667"/>
    <lineage>
        <taxon>Eukaryota</taxon>
        <taxon>Metazoa</taxon>
        <taxon>Spiralia</taxon>
        <taxon>Lophotrochozoa</taxon>
        <taxon>Platyhelminthes</taxon>
        <taxon>Cestoda</taxon>
        <taxon>Eucestoda</taxon>
        <taxon>Diphyllobothriidea</taxon>
        <taxon>Diphyllobothriidae</taxon>
        <taxon>Schistocephalus</taxon>
    </lineage>
</organism>
<feature type="region of interest" description="Disordered" evidence="4">
    <location>
        <begin position="149"/>
        <end position="171"/>
    </location>
</feature>
<gene>
    <name evidence="5" type="primary">TTLL4</name>
    <name evidence="5" type="ORF">TR160138</name>
</gene>
<sequence>MDFGQNKSTQDFLTKWKNFRISYVDSSLTDDSSESDRDTASRHYYVSALHSGNKLSRQTDHQFNLSPPAGSSNLRTHSSHQALQASRRKKGAAIKKYRHKPQEGDVLTVEDDDTLIFKLYPKPFRLLSRISNAVDKSLNSRKKATQLLIEDSKQNSHTDTTGSLPSQPLSDECSISTQTYMHTNTKAAPKTSSSEWEKAVKSCFQKQEMTCSFEGSPDSSEELDELGEESMPEQCSDPEDELSATGEKAASNTIQVSSLEKPPILASLFNGIPPFLRFVKENETVGQFPPFLSDKLIWRNSTLTPNVVKRALWRSNFTILNMGEDCLEDTRDTWIGYFGRHFTAKSFRFVREYQKINHFPGSFNIGRKDRLTVNLQRMKTRFGATEYNFYPPTFILPREYSRLKEFWEEYSVEDQNSNGNRISAPRWILKPPACARGIGVYVVSKLSDVPSRKRLIAQLYLADPFLINGNKFDLRVYVYVSCVDPLQLYIHKTGLVRFASQKYSKSPQNVSNRFIHLTNYSVNRKSGCYRPSGDAHTENAHKWELRELWKYLREHGHNSETIWENIKMLVFKTIASVISPLASNVLQFVACRECVHELFGFDILLDAALKPWLLEVNVSPSLHTSSALDNKIKTEVVVDMLNIAGYRFPPMPRYFKSDGTLRQCRTLDFLFEEARNASSPAPVQPISQTLDACKASPRTEGEEHILQNQTGGDARLFPIHDTYLLRMMPSHEERVKHRAFTAKNQSVRFQKTILEKLTPGDTLVLANVINEWYRVALGNYERVFPRGDEKGVKMMPYVDSSGGDGLSVPSGHVGTPRYYDLLVHQFLRKYEDSKDNSDANPLDIEQVATTDILEDQELLTRISERLNLKPEGITVVATAVRKFLKTRVTTNDIAAEWMSEIYNRNNARSECNSRCDSTQPSISRSSVGHRSRPTTRKHRIRNSSHTGLRSSTLSEHSTATPSKRGPTPIPKASSHNPVLELGVSRRTSSMQKRRNKTTKVVPELTPRYAKRKQTENPRIDKVPIPSYNLALPASRANQMTSTPSSAPGFTRIKRKGQIAKSNLEQVDENPQRPRVGSNLCVGDSARAKLVPPLLKVDKTRNTKKSTR</sequence>
<dbReference type="AlphaFoldDB" id="A0A0X3P3D0"/>
<feature type="compositionally biased region" description="Basic residues" evidence="4">
    <location>
        <begin position="86"/>
        <end position="99"/>
    </location>
</feature>
<dbReference type="PANTHER" id="PTHR12241:SF162">
    <property type="entry name" value="TUBULIN MONOGLUTAMYLASE TTLL4"/>
    <property type="match status" value="1"/>
</dbReference>
<keyword evidence="1" id="KW-0436">Ligase</keyword>
<feature type="region of interest" description="Disordered" evidence="4">
    <location>
        <begin position="55"/>
        <end position="101"/>
    </location>
</feature>
<feature type="compositionally biased region" description="Polar residues" evidence="4">
    <location>
        <begin position="908"/>
        <end position="926"/>
    </location>
</feature>
<feature type="region of interest" description="Disordered" evidence="4">
    <location>
        <begin position="211"/>
        <end position="250"/>
    </location>
</feature>
<keyword evidence="2" id="KW-0547">Nucleotide-binding</keyword>
<dbReference type="InterPro" id="IPR004344">
    <property type="entry name" value="TTL/TTLL_fam"/>
</dbReference>